<evidence type="ECO:0008006" key="3">
    <source>
        <dbReference type="Google" id="ProtNLM"/>
    </source>
</evidence>
<accession>A0ABP7QQE2</accession>
<protein>
    <recommendedName>
        <fullName evidence="3">F5/8 type C domain-containing protein</fullName>
    </recommendedName>
</protein>
<dbReference type="EMBL" id="BAABAL010000003">
    <property type="protein sequence ID" value="GAA3986470.1"/>
    <property type="molecule type" value="Genomic_DNA"/>
</dbReference>
<name>A0ABP7QQE2_9PSEU</name>
<proteinExistence type="predicted"/>
<reference evidence="2" key="1">
    <citation type="journal article" date="2019" name="Int. J. Syst. Evol. Microbiol.">
        <title>The Global Catalogue of Microorganisms (GCM) 10K type strain sequencing project: providing services to taxonomists for standard genome sequencing and annotation.</title>
        <authorList>
            <consortium name="The Broad Institute Genomics Platform"/>
            <consortium name="The Broad Institute Genome Sequencing Center for Infectious Disease"/>
            <person name="Wu L."/>
            <person name="Ma J."/>
        </authorList>
    </citation>
    <scope>NUCLEOTIDE SEQUENCE [LARGE SCALE GENOMIC DNA]</scope>
    <source>
        <strain evidence="2">JCM 17342</strain>
    </source>
</reference>
<sequence length="250" mass="27662">MTETNIPKAPPSGGFKPDMRISVKQSQEFGQMLVTGTRRYNDMVTSVRQGTFLSDADMRTRRATFGDHYTTAPATTPEYRADNAQAVSITGCPSATYVNTIDTGNAEIRAWLNVNPDPLPNWALLKTSDIQFLQYEMGFGNQPIAPLRRIVRMNVASGNGSAMVYYLSMLNPNFIGMTLRPNDQQQWQVEGQAGTVTETTANFFHAFLGTDNGASSIWLVREHGRRLGITGIEKVVIVNEQNVAIHFTHG</sequence>
<organism evidence="1 2">
    <name type="scientific">Allokutzneria multivorans</name>
    <dbReference type="NCBI Taxonomy" id="1142134"/>
    <lineage>
        <taxon>Bacteria</taxon>
        <taxon>Bacillati</taxon>
        <taxon>Actinomycetota</taxon>
        <taxon>Actinomycetes</taxon>
        <taxon>Pseudonocardiales</taxon>
        <taxon>Pseudonocardiaceae</taxon>
        <taxon>Allokutzneria</taxon>
    </lineage>
</organism>
<keyword evidence="2" id="KW-1185">Reference proteome</keyword>
<dbReference type="Proteomes" id="UP001501747">
    <property type="component" value="Unassembled WGS sequence"/>
</dbReference>
<evidence type="ECO:0000313" key="2">
    <source>
        <dbReference type="Proteomes" id="UP001501747"/>
    </source>
</evidence>
<gene>
    <name evidence="1" type="ORF">GCM10022247_01030</name>
</gene>
<comment type="caution">
    <text evidence="1">The sequence shown here is derived from an EMBL/GenBank/DDBJ whole genome shotgun (WGS) entry which is preliminary data.</text>
</comment>
<evidence type="ECO:0000313" key="1">
    <source>
        <dbReference type="EMBL" id="GAA3986470.1"/>
    </source>
</evidence>